<name>A0A7W7HU11_9ACTN</name>
<evidence type="ECO:0000256" key="1">
    <source>
        <dbReference type="SAM" id="Phobius"/>
    </source>
</evidence>
<organism evidence="2 3">
    <name type="scientific">Actinoplanes digitatis</name>
    <dbReference type="NCBI Taxonomy" id="1868"/>
    <lineage>
        <taxon>Bacteria</taxon>
        <taxon>Bacillati</taxon>
        <taxon>Actinomycetota</taxon>
        <taxon>Actinomycetes</taxon>
        <taxon>Micromonosporales</taxon>
        <taxon>Micromonosporaceae</taxon>
        <taxon>Actinoplanes</taxon>
    </lineage>
</organism>
<evidence type="ECO:0000313" key="3">
    <source>
        <dbReference type="Proteomes" id="UP000578112"/>
    </source>
</evidence>
<keyword evidence="3" id="KW-1185">Reference proteome</keyword>
<reference evidence="2 3" key="1">
    <citation type="submission" date="2020-08" db="EMBL/GenBank/DDBJ databases">
        <title>Sequencing the genomes of 1000 actinobacteria strains.</title>
        <authorList>
            <person name="Klenk H.-P."/>
        </authorList>
    </citation>
    <scope>NUCLEOTIDE SEQUENCE [LARGE SCALE GENOMIC DNA]</scope>
    <source>
        <strain evidence="2 3">DSM 43149</strain>
    </source>
</reference>
<comment type="caution">
    <text evidence="2">The sequence shown here is derived from an EMBL/GenBank/DDBJ whole genome shotgun (WGS) entry which is preliminary data.</text>
</comment>
<sequence>MKSTVDVWVAATAAAALTPPPRSIVDGASAAVIVRTCVLGRPLQRRIEISLTVDPATADRFSRACRRQMIWKRWVLPIGIVAAVALGVADLVLDSWMPPHVTSLVTLTVIVAAALGRQRMASLSSPHHPRRLGRDTVLIRGVDRETAHFWVGLNSPQAICIAD</sequence>
<keyword evidence="1" id="KW-1133">Transmembrane helix</keyword>
<proteinExistence type="predicted"/>
<feature type="transmembrane region" description="Helical" evidence="1">
    <location>
        <begin position="99"/>
        <end position="116"/>
    </location>
</feature>
<protein>
    <submittedName>
        <fullName evidence="2">Uncharacterized protein</fullName>
    </submittedName>
</protein>
<keyword evidence="1" id="KW-0812">Transmembrane</keyword>
<feature type="transmembrane region" description="Helical" evidence="1">
    <location>
        <begin position="74"/>
        <end position="93"/>
    </location>
</feature>
<accession>A0A7W7HU11</accession>
<evidence type="ECO:0000313" key="2">
    <source>
        <dbReference type="EMBL" id="MBB4760813.1"/>
    </source>
</evidence>
<gene>
    <name evidence="2" type="ORF">BJ971_001369</name>
</gene>
<dbReference type="Proteomes" id="UP000578112">
    <property type="component" value="Unassembled WGS sequence"/>
</dbReference>
<dbReference type="AlphaFoldDB" id="A0A7W7HU11"/>
<dbReference type="RefSeq" id="WP_184990848.1">
    <property type="nucleotide sequence ID" value="NZ_BOMK01000111.1"/>
</dbReference>
<dbReference type="EMBL" id="JACHNH010000001">
    <property type="protein sequence ID" value="MBB4760813.1"/>
    <property type="molecule type" value="Genomic_DNA"/>
</dbReference>
<keyword evidence="1" id="KW-0472">Membrane</keyword>